<dbReference type="EC" id="2.1.1.266" evidence="1"/>
<evidence type="ECO:0000313" key="3">
    <source>
        <dbReference type="Proteomes" id="UP000245168"/>
    </source>
</evidence>
<feature type="site" description="Interaction with substrate rRNA" evidence="1">
    <location>
        <position position="3"/>
    </location>
</feature>
<comment type="function">
    <text evidence="1">Specifically methylates the adenine in position 2030 of 23S rRNA.</text>
</comment>
<name>A0A2U2BRV0_9PROT</name>
<keyword evidence="1" id="KW-0698">rRNA processing</keyword>
<feature type="binding site" evidence="1">
    <location>
        <position position="120"/>
    </location>
    <ligand>
        <name>S-adenosyl-L-methionine</name>
        <dbReference type="ChEBI" id="CHEBI:59789"/>
    </ligand>
</feature>
<organism evidence="2 3">
    <name type="scientific">Marinicauda salina</name>
    <dbReference type="NCBI Taxonomy" id="2135793"/>
    <lineage>
        <taxon>Bacteria</taxon>
        <taxon>Pseudomonadati</taxon>
        <taxon>Pseudomonadota</taxon>
        <taxon>Alphaproteobacteria</taxon>
        <taxon>Maricaulales</taxon>
        <taxon>Maricaulaceae</taxon>
        <taxon>Marinicauda</taxon>
    </lineage>
</organism>
<keyword evidence="1" id="KW-0694">RNA-binding</keyword>
<feature type="active site" description="Proton acceptor" evidence="1">
    <location>
        <position position="166"/>
    </location>
</feature>
<keyword evidence="3" id="KW-1185">Reference proteome</keyword>
<dbReference type="PANTHER" id="PTHR37426">
    <property type="entry name" value="RIBOSOMAL RNA LARGE SUBUNIT METHYLTRANSFERASE J"/>
    <property type="match status" value="1"/>
</dbReference>
<keyword evidence="1 2" id="KW-0489">Methyltransferase</keyword>
<protein>
    <recommendedName>
        <fullName evidence="1">Ribosomal RNA large subunit methyltransferase J</fullName>
        <ecNumber evidence="1">2.1.1.266</ecNumber>
    </recommendedName>
    <alternativeName>
        <fullName evidence="1">23S rRNA (adenine(2030)-N6)-methyltransferase</fullName>
    </alternativeName>
    <alternativeName>
        <fullName evidence="1">23S rRNA m6A2030 methyltransferase</fullName>
    </alternativeName>
</protein>
<feature type="binding site" evidence="1">
    <location>
        <position position="166"/>
    </location>
    <ligand>
        <name>S-adenosyl-L-methionine</name>
        <dbReference type="ChEBI" id="CHEBI:59789"/>
    </ligand>
</feature>
<dbReference type="EMBL" id="QEXV01000005">
    <property type="protein sequence ID" value="PWE16708.1"/>
    <property type="molecule type" value="Genomic_DNA"/>
</dbReference>
<comment type="catalytic activity">
    <reaction evidence="1">
        <text>adenosine(2030) in 23S rRNA + S-adenosyl-L-methionine = N(6)-methyladenosine(2030) in 23S rRNA + S-adenosyl-L-homocysteine + H(+)</text>
        <dbReference type="Rhea" id="RHEA:43736"/>
        <dbReference type="Rhea" id="RHEA-COMP:10668"/>
        <dbReference type="Rhea" id="RHEA-COMP:10669"/>
        <dbReference type="ChEBI" id="CHEBI:15378"/>
        <dbReference type="ChEBI" id="CHEBI:57856"/>
        <dbReference type="ChEBI" id="CHEBI:59789"/>
        <dbReference type="ChEBI" id="CHEBI:74411"/>
        <dbReference type="ChEBI" id="CHEBI:74449"/>
        <dbReference type="EC" id="2.1.1.266"/>
    </reaction>
</comment>
<feature type="binding site" evidence="1">
    <location>
        <position position="18"/>
    </location>
    <ligand>
        <name>S-adenosyl-L-methionine</name>
        <dbReference type="ChEBI" id="CHEBI:59789"/>
    </ligand>
</feature>
<dbReference type="SUPFAM" id="SSF53335">
    <property type="entry name" value="S-adenosyl-L-methionine-dependent methyltransferases"/>
    <property type="match status" value="1"/>
</dbReference>
<evidence type="ECO:0000256" key="1">
    <source>
        <dbReference type="HAMAP-Rule" id="MF_00934"/>
    </source>
</evidence>
<comment type="caution">
    <text evidence="2">The sequence shown here is derived from an EMBL/GenBank/DDBJ whole genome shotgun (WGS) entry which is preliminary data.</text>
</comment>
<evidence type="ECO:0000313" key="2">
    <source>
        <dbReference type="EMBL" id="PWE16708.1"/>
    </source>
</evidence>
<keyword evidence="1 2" id="KW-0808">Transferase</keyword>
<dbReference type="Pfam" id="PF04378">
    <property type="entry name" value="RsmJ"/>
    <property type="match status" value="1"/>
</dbReference>
<comment type="subunit">
    <text evidence="1">Monomer.</text>
</comment>
<dbReference type="RefSeq" id="WP_109253431.1">
    <property type="nucleotide sequence ID" value="NZ_QEXV01000005.1"/>
</dbReference>
<dbReference type="InterPro" id="IPR029063">
    <property type="entry name" value="SAM-dependent_MTases_sf"/>
</dbReference>
<dbReference type="InterPro" id="IPR007473">
    <property type="entry name" value="RlmJ"/>
</dbReference>
<sequence length="297" mass="32440">MTYRHADHAGNFADVLKHVVLAQCLQHLRKKDKPCAVIDTHAGRGVYELAPAAAPPRPEWVDGVRRVLDAERPEDVERVLAAWLDAVRAADPDGGLAIYPGSPAIAAHLMRDTDRLHLCETDEDAAAALDARYAKDRRVKVETRDGFKAIAALVPPKEKRGLVLVDPGFADPDEMAWMAEAAAAAIPKWPTGTYVFWRPLTDIWAAERFDVGLAEWLIAEQGFAPEKILRADLWVRDLDVGDGLAGAGVVVINPPFTLEADLLAALPWLAETLAQGEGAGWRLDGAFTEESLTTEEF</sequence>
<feature type="binding site" evidence="1">
    <location>
        <begin position="145"/>
        <end position="146"/>
    </location>
    <ligand>
        <name>S-adenosyl-L-methionine</name>
        <dbReference type="ChEBI" id="CHEBI:59789"/>
    </ligand>
</feature>
<dbReference type="HAMAP" id="MF_00934">
    <property type="entry name" value="23SrRNA_methyltr_J"/>
    <property type="match status" value="1"/>
</dbReference>
<feature type="binding site" evidence="1">
    <location>
        <position position="102"/>
    </location>
    <ligand>
        <name>S-adenosyl-L-methionine</name>
        <dbReference type="ChEBI" id="CHEBI:59789"/>
    </ligand>
</feature>
<keyword evidence="1" id="KW-0949">S-adenosyl-L-methionine</keyword>
<dbReference type="GO" id="GO:0036307">
    <property type="term" value="F:23S rRNA (adenine(2030)-N(6))-methyltransferase activity"/>
    <property type="evidence" value="ECO:0007669"/>
    <property type="project" value="UniProtKB-UniRule"/>
</dbReference>
<dbReference type="GO" id="GO:0003723">
    <property type="term" value="F:RNA binding"/>
    <property type="evidence" value="ECO:0007669"/>
    <property type="project" value="UniProtKB-UniRule"/>
</dbReference>
<proteinExistence type="inferred from homology"/>
<accession>A0A2U2BRV0</accession>
<dbReference type="GO" id="GO:0005829">
    <property type="term" value="C:cytosol"/>
    <property type="evidence" value="ECO:0007669"/>
    <property type="project" value="TreeGrafter"/>
</dbReference>
<dbReference type="PANTHER" id="PTHR37426:SF1">
    <property type="entry name" value="RIBOSOMAL RNA LARGE SUBUNIT METHYLTRANSFERASE J"/>
    <property type="match status" value="1"/>
</dbReference>
<reference evidence="3" key="1">
    <citation type="submission" date="2018-05" db="EMBL/GenBank/DDBJ databases">
        <authorList>
            <person name="Liu B.-T."/>
        </authorList>
    </citation>
    <scope>NUCLEOTIDE SEQUENCE [LARGE SCALE GENOMIC DNA]</scope>
    <source>
        <strain evidence="3">WD6-1</strain>
    </source>
</reference>
<dbReference type="Proteomes" id="UP000245168">
    <property type="component" value="Unassembled WGS sequence"/>
</dbReference>
<dbReference type="AlphaFoldDB" id="A0A2U2BRV0"/>
<comment type="similarity">
    <text evidence="1">Belongs to the RlmJ family.</text>
</comment>
<gene>
    <name evidence="1" type="primary">rlmJ</name>
    <name evidence="2" type="ORF">DDZ18_10890</name>
</gene>
<feature type="binding site" evidence="1">
    <location>
        <position position="41"/>
    </location>
    <ligand>
        <name>S-adenosyl-L-methionine</name>
        <dbReference type="ChEBI" id="CHEBI:59789"/>
    </ligand>
</feature>
<dbReference type="GO" id="GO:0070475">
    <property type="term" value="P:rRNA base methylation"/>
    <property type="evidence" value="ECO:0007669"/>
    <property type="project" value="UniProtKB-UniRule"/>
</dbReference>
<dbReference type="OrthoDB" id="9791274at2"/>
<dbReference type="Gene3D" id="3.40.50.150">
    <property type="entry name" value="Vaccinia Virus protein VP39"/>
    <property type="match status" value="1"/>
</dbReference>